<proteinExistence type="inferred from homology"/>
<dbReference type="PROSITE" id="PS51318">
    <property type="entry name" value="TAT"/>
    <property type="match status" value="1"/>
</dbReference>
<dbReference type="EMBL" id="QGNA01000004">
    <property type="protein sequence ID" value="PWS35608.1"/>
    <property type="molecule type" value="Genomic_DNA"/>
</dbReference>
<comment type="caution">
    <text evidence="3">The sequence shown here is derived from an EMBL/GenBank/DDBJ whole genome shotgun (WGS) entry which is preliminary data.</text>
</comment>
<evidence type="ECO:0000313" key="4">
    <source>
        <dbReference type="Proteomes" id="UP000245765"/>
    </source>
</evidence>
<dbReference type="SUPFAM" id="SSF53850">
    <property type="entry name" value="Periplasmic binding protein-like II"/>
    <property type="match status" value="1"/>
</dbReference>
<evidence type="ECO:0000256" key="2">
    <source>
        <dbReference type="ARBA" id="ARBA00008520"/>
    </source>
</evidence>
<dbReference type="Pfam" id="PF01547">
    <property type="entry name" value="SBP_bac_1"/>
    <property type="match status" value="1"/>
</dbReference>
<dbReference type="InterPro" id="IPR050490">
    <property type="entry name" value="Bact_solute-bd_prot1"/>
</dbReference>
<organism evidence="3 4">
    <name type="scientific">Falsiroseomonas bella</name>
    <dbReference type="NCBI Taxonomy" id="2184016"/>
    <lineage>
        <taxon>Bacteria</taxon>
        <taxon>Pseudomonadati</taxon>
        <taxon>Pseudomonadota</taxon>
        <taxon>Alphaproteobacteria</taxon>
        <taxon>Acetobacterales</taxon>
        <taxon>Roseomonadaceae</taxon>
        <taxon>Falsiroseomonas</taxon>
    </lineage>
</organism>
<dbReference type="PANTHER" id="PTHR43649">
    <property type="entry name" value="ARABINOSE-BINDING PROTEIN-RELATED"/>
    <property type="match status" value="1"/>
</dbReference>
<evidence type="ECO:0000256" key="1">
    <source>
        <dbReference type="ARBA" id="ARBA00004418"/>
    </source>
</evidence>
<accession>A0A317FDH2</accession>
<gene>
    <name evidence="3" type="ORF">DFH01_18605</name>
</gene>
<dbReference type="AlphaFoldDB" id="A0A317FDH2"/>
<evidence type="ECO:0000313" key="3">
    <source>
        <dbReference type="EMBL" id="PWS35608.1"/>
    </source>
</evidence>
<reference evidence="4" key="1">
    <citation type="submission" date="2018-05" db="EMBL/GenBank/DDBJ databases">
        <authorList>
            <person name="Du Z."/>
            <person name="Wang X."/>
        </authorList>
    </citation>
    <scope>NUCLEOTIDE SEQUENCE [LARGE SCALE GENOMIC DNA]</scope>
    <source>
        <strain evidence="4">CQN31</strain>
    </source>
</reference>
<dbReference type="Gene3D" id="3.40.190.10">
    <property type="entry name" value="Periplasmic binding protein-like II"/>
    <property type="match status" value="2"/>
</dbReference>
<protein>
    <submittedName>
        <fullName evidence="3">ABC transporter substrate-binding protein</fullName>
    </submittedName>
</protein>
<keyword evidence="4" id="KW-1185">Reference proteome</keyword>
<dbReference type="InterPro" id="IPR006311">
    <property type="entry name" value="TAT_signal"/>
</dbReference>
<comment type="similarity">
    <text evidence="2">Belongs to the bacterial solute-binding protein 1 family.</text>
</comment>
<comment type="subcellular location">
    <subcellularLocation>
        <location evidence="1">Periplasm</location>
    </subcellularLocation>
</comment>
<dbReference type="Proteomes" id="UP000245765">
    <property type="component" value="Unassembled WGS sequence"/>
</dbReference>
<dbReference type="OrthoDB" id="9804061at2"/>
<dbReference type="InterPro" id="IPR006059">
    <property type="entry name" value="SBP"/>
</dbReference>
<dbReference type="RefSeq" id="WP_109871974.1">
    <property type="nucleotide sequence ID" value="NZ_QGNA01000004.1"/>
</dbReference>
<sequence>MSEPRTGRRHLLLGASALGLGALAAPPVLGQARPFAGQTLNGAAFQSTFFEYLRAFFPEFEERTGAKLNFNTQAFPVYNQRTDLELSTRGSALDVINVTFIYSGRWIGAGWLTNLSEFVNDRNRTDPAWDAADFVSGAQSAMQDARGNTYGFAWEAGAMLMAASRADLIDQAGKAMPTTFDELIAACDAVQGKENMSAFVADQLHHWNWIPYLMGHGGKVFRDPPGNLTPELATPQAIRAAGWYAELLSKYGPSGVLSFSDDQAMRTQIAGRANFRTQAITWLVPLAKHADSTVKNTVRYALMPAGPQGNFPGSNSHGLGIPVGSRRKELAWEFIKWALSKEMLNRIVETRGYPSVCRRSVITGEAFKQAMTLNGQDVASLYLQVLELGGRSGYMKYRTVPVFPQVGDTINRGIARIATRQQDAQASMRQAQQDAIQVLQRAGVTLDAN</sequence>
<name>A0A317FDH2_9PROT</name>
<dbReference type="PANTHER" id="PTHR43649:SF12">
    <property type="entry name" value="DIACETYLCHITOBIOSE BINDING PROTEIN DASA"/>
    <property type="match status" value="1"/>
</dbReference>
<dbReference type="GO" id="GO:0042597">
    <property type="term" value="C:periplasmic space"/>
    <property type="evidence" value="ECO:0007669"/>
    <property type="project" value="UniProtKB-SubCell"/>
</dbReference>